<dbReference type="PANTHER" id="PTHR13449:SF2">
    <property type="entry name" value="PROTEIN WNTLESS HOMOLOG"/>
    <property type="match status" value="1"/>
</dbReference>
<evidence type="ECO:0000313" key="22">
    <source>
        <dbReference type="EMBL" id="KAF8793496.1"/>
    </source>
</evidence>
<feature type="region of interest" description="Disordered" evidence="18">
    <location>
        <begin position="537"/>
        <end position="569"/>
    </location>
</feature>
<comment type="caution">
    <text evidence="22">The sequence shown here is derived from an EMBL/GenBank/DDBJ whole genome shotgun (WGS) entry which is preliminary data.</text>
</comment>
<evidence type="ECO:0000256" key="2">
    <source>
        <dbReference type="ARBA" id="ARBA00004477"/>
    </source>
</evidence>
<dbReference type="GO" id="GO:0016055">
    <property type="term" value="P:Wnt signaling pathway"/>
    <property type="evidence" value="ECO:0007669"/>
    <property type="project" value="UniProtKB-KW"/>
</dbReference>
<proteinExistence type="inferred from homology"/>
<evidence type="ECO:0000256" key="14">
    <source>
        <dbReference type="ARBA" id="ARBA00025339"/>
    </source>
</evidence>
<accession>A0A8T0FRP4</accession>
<keyword evidence="6" id="KW-0217">Developmental protein</keyword>
<dbReference type="PANTHER" id="PTHR13449">
    <property type="entry name" value="INTEGRAL MEMBRANE PROTEIN GPR177"/>
    <property type="match status" value="1"/>
</dbReference>
<evidence type="ECO:0000256" key="17">
    <source>
        <dbReference type="ARBA" id="ARBA00034107"/>
    </source>
</evidence>
<feature type="domain" description="Wntless-like transmembrane" evidence="20">
    <location>
        <begin position="245"/>
        <end position="521"/>
    </location>
</feature>
<dbReference type="GO" id="GO:0045211">
    <property type="term" value="C:postsynaptic membrane"/>
    <property type="evidence" value="ECO:0007669"/>
    <property type="project" value="UniProtKB-SubCell"/>
</dbReference>
<comment type="subunit">
    <text evidence="15">Interacts with wg; in the Golgi. Interacts with Vps35, a component of the retromer complex; wls stability is regulated by Vps35.</text>
</comment>
<evidence type="ECO:0000256" key="9">
    <source>
        <dbReference type="ARBA" id="ARBA00022989"/>
    </source>
</evidence>
<evidence type="ECO:0000313" key="23">
    <source>
        <dbReference type="Proteomes" id="UP000807504"/>
    </source>
</evidence>
<dbReference type="GO" id="GO:0006886">
    <property type="term" value="P:intracellular protein transport"/>
    <property type="evidence" value="ECO:0007669"/>
    <property type="project" value="TreeGrafter"/>
</dbReference>
<dbReference type="InterPro" id="IPR009551">
    <property type="entry name" value="Wntless"/>
</dbReference>
<dbReference type="Proteomes" id="UP000807504">
    <property type="component" value="Unassembled WGS sequence"/>
</dbReference>
<name>A0A8T0FRP4_ARGBR</name>
<keyword evidence="8 19" id="KW-0812">Transmembrane</keyword>
<evidence type="ECO:0000256" key="16">
    <source>
        <dbReference type="ARBA" id="ARBA00034104"/>
    </source>
</evidence>
<evidence type="ECO:0000256" key="12">
    <source>
        <dbReference type="ARBA" id="ARBA00023257"/>
    </source>
</evidence>
<dbReference type="GO" id="GO:0042734">
    <property type="term" value="C:presynaptic membrane"/>
    <property type="evidence" value="ECO:0007669"/>
    <property type="project" value="UniProtKB-SubCell"/>
</dbReference>
<evidence type="ECO:0000256" key="5">
    <source>
        <dbReference type="ARBA" id="ARBA00015887"/>
    </source>
</evidence>
<keyword evidence="12" id="KW-0770">Synapse</keyword>
<keyword evidence="12" id="KW-0628">Postsynaptic cell membrane</keyword>
<gene>
    <name evidence="22" type="ORF">HNY73_004969</name>
</gene>
<feature type="transmembrane region" description="Helical" evidence="19">
    <location>
        <begin position="283"/>
        <end position="307"/>
    </location>
</feature>
<evidence type="ECO:0000256" key="15">
    <source>
        <dbReference type="ARBA" id="ARBA00025880"/>
    </source>
</evidence>
<feature type="transmembrane region" description="Helical" evidence="19">
    <location>
        <begin position="14"/>
        <end position="36"/>
    </location>
</feature>
<keyword evidence="10" id="KW-0333">Golgi apparatus</keyword>
<evidence type="ECO:0000256" key="10">
    <source>
        <dbReference type="ARBA" id="ARBA00023034"/>
    </source>
</evidence>
<reference evidence="22" key="2">
    <citation type="submission" date="2020-06" db="EMBL/GenBank/DDBJ databases">
        <authorList>
            <person name="Sheffer M."/>
        </authorList>
    </citation>
    <scope>NUCLEOTIDE SEQUENCE</scope>
</reference>
<keyword evidence="13" id="KW-0966">Cell projection</keyword>
<reference evidence="22" key="1">
    <citation type="journal article" date="2020" name="bioRxiv">
        <title>Chromosome-level reference genome of the European wasp spider Argiope bruennichi: a resource for studies on range expansion and evolutionary adaptation.</title>
        <authorList>
            <person name="Sheffer M.M."/>
            <person name="Hoppe A."/>
            <person name="Krehenwinkel H."/>
            <person name="Uhl G."/>
            <person name="Kuss A.W."/>
            <person name="Jensen L."/>
            <person name="Jensen C."/>
            <person name="Gillespie R.G."/>
            <person name="Hoff K.J."/>
            <person name="Prost S."/>
        </authorList>
    </citation>
    <scope>NUCLEOTIDE SEQUENCE</scope>
</reference>
<feature type="transmembrane region" description="Helical" evidence="19">
    <location>
        <begin position="251"/>
        <end position="271"/>
    </location>
</feature>
<comment type="subcellular location">
    <subcellularLocation>
        <location evidence="2">Endoplasmic reticulum membrane</location>
        <topology evidence="2">Multi-pass membrane protein</topology>
    </subcellularLocation>
    <subcellularLocation>
        <location evidence="1">Endosome membrane</location>
        <topology evidence="1">Multi-pass membrane protein</topology>
    </subcellularLocation>
    <subcellularLocation>
        <location evidence="3">Golgi apparatus membrane</location>
        <topology evidence="3">Multi-pass membrane protein</topology>
    </subcellularLocation>
    <subcellularLocation>
        <location evidence="16">Postsynaptic cell membrane</location>
        <topology evidence="16">Multi-pass membrane protein</topology>
    </subcellularLocation>
    <subcellularLocation>
        <location evidence="17">Presynaptic cell membrane</location>
        <topology evidence="17">Multi-pass membrane protein</topology>
    </subcellularLocation>
</comment>
<feature type="transmembrane region" description="Helical" evidence="19">
    <location>
        <begin position="454"/>
        <end position="477"/>
    </location>
</feature>
<feature type="transmembrane region" description="Helical" evidence="19">
    <location>
        <begin position="497"/>
        <end position="518"/>
    </location>
</feature>
<dbReference type="GO" id="GO:0000139">
    <property type="term" value="C:Golgi membrane"/>
    <property type="evidence" value="ECO:0007669"/>
    <property type="project" value="UniProtKB-SubCell"/>
</dbReference>
<evidence type="ECO:0000256" key="7">
    <source>
        <dbReference type="ARBA" id="ARBA00022687"/>
    </source>
</evidence>
<evidence type="ECO:0000256" key="1">
    <source>
        <dbReference type="ARBA" id="ARBA00004337"/>
    </source>
</evidence>
<evidence type="ECO:0000256" key="6">
    <source>
        <dbReference type="ARBA" id="ARBA00022473"/>
    </source>
</evidence>
<evidence type="ECO:0000256" key="19">
    <source>
        <dbReference type="SAM" id="Phobius"/>
    </source>
</evidence>
<evidence type="ECO:0000256" key="11">
    <source>
        <dbReference type="ARBA" id="ARBA00023136"/>
    </source>
</evidence>
<evidence type="ECO:0000256" key="18">
    <source>
        <dbReference type="SAM" id="MobiDB-lite"/>
    </source>
</evidence>
<feature type="transmembrane region" description="Helical" evidence="19">
    <location>
        <begin position="401"/>
        <end position="423"/>
    </location>
</feature>
<evidence type="ECO:0000259" key="20">
    <source>
        <dbReference type="Pfam" id="PF06664"/>
    </source>
</evidence>
<dbReference type="GO" id="GO:0010008">
    <property type="term" value="C:endosome membrane"/>
    <property type="evidence" value="ECO:0007669"/>
    <property type="project" value="UniProtKB-SubCell"/>
</dbReference>
<feature type="transmembrane region" description="Helical" evidence="19">
    <location>
        <begin position="357"/>
        <end position="374"/>
    </location>
</feature>
<feature type="compositionally biased region" description="Polar residues" evidence="18">
    <location>
        <begin position="542"/>
        <end position="561"/>
    </location>
</feature>
<evidence type="ECO:0000256" key="3">
    <source>
        <dbReference type="ARBA" id="ARBA00004653"/>
    </source>
</evidence>
<comment type="function">
    <text evidence="14">A segment polarity gene required for wingless (wg)-dependent patterning processes, acting in both wg-sending cells and wg-target cells. In non-neuronal cells wls directs wg secretion. The wls traffic loop encompasses the Golgi, the cell surface, an endocytic compartment and a retrograde route leading back to the Golgi, and involves clathrin-mediated endocytosis and the retromer complex (a conserved protein complex consisting of Vps35 and Vps26). In neuronal cells (the larval motorneuron NMJ), the wg signal moves across the synapse via the release of wls-containing exosome-like vesicles. Postsynaptic wls is required for the trafficking of fz2 through the fz2-interacting protein Grip.</text>
</comment>
<dbReference type="Pfam" id="PF06664">
    <property type="entry name" value="WLS-like_TM"/>
    <property type="match status" value="1"/>
</dbReference>
<dbReference type="GO" id="GO:0005789">
    <property type="term" value="C:endoplasmic reticulum membrane"/>
    <property type="evidence" value="ECO:0007669"/>
    <property type="project" value="UniProtKB-SubCell"/>
</dbReference>
<dbReference type="AlphaFoldDB" id="A0A8T0FRP4"/>
<evidence type="ECO:0000256" key="4">
    <source>
        <dbReference type="ARBA" id="ARBA00008148"/>
    </source>
</evidence>
<keyword evidence="23" id="KW-1185">Reference proteome</keyword>
<organism evidence="22 23">
    <name type="scientific">Argiope bruennichi</name>
    <name type="common">Wasp spider</name>
    <name type="synonym">Aranea bruennichi</name>
    <dbReference type="NCBI Taxonomy" id="94029"/>
    <lineage>
        <taxon>Eukaryota</taxon>
        <taxon>Metazoa</taxon>
        <taxon>Ecdysozoa</taxon>
        <taxon>Arthropoda</taxon>
        <taxon>Chelicerata</taxon>
        <taxon>Arachnida</taxon>
        <taxon>Araneae</taxon>
        <taxon>Araneomorphae</taxon>
        <taxon>Entelegynae</taxon>
        <taxon>Araneoidea</taxon>
        <taxon>Araneidae</taxon>
        <taxon>Argiope</taxon>
    </lineage>
</organism>
<dbReference type="InterPro" id="IPR047843">
    <property type="entry name" value="WLS-like_TM"/>
</dbReference>
<evidence type="ECO:0000256" key="13">
    <source>
        <dbReference type="ARBA" id="ARBA00023273"/>
    </source>
</evidence>
<evidence type="ECO:0000256" key="8">
    <source>
        <dbReference type="ARBA" id="ARBA00022692"/>
    </source>
</evidence>
<keyword evidence="11 19" id="KW-0472">Membrane</keyword>
<dbReference type="EMBL" id="JABXBU010000003">
    <property type="protein sequence ID" value="KAF8793496.1"/>
    <property type="molecule type" value="Genomic_DNA"/>
</dbReference>
<keyword evidence="9 19" id="KW-1133">Transmembrane helix</keyword>
<dbReference type="GO" id="GO:0017147">
    <property type="term" value="F:Wnt-protein binding"/>
    <property type="evidence" value="ECO:0007669"/>
    <property type="project" value="InterPro"/>
</dbReference>
<keyword evidence="7" id="KW-0879">Wnt signaling pathway</keyword>
<dbReference type="GO" id="GO:0061355">
    <property type="term" value="P:Wnt protein secretion"/>
    <property type="evidence" value="ECO:0007669"/>
    <property type="project" value="TreeGrafter"/>
</dbReference>
<comment type="similarity">
    <text evidence="4">Belongs to the wntless family.</text>
</comment>
<protein>
    <recommendedName>
        <fullName evidence="5">Protein wntless</fullName>
    </recommendedName>
</protein>
<feature type="transmembrane region" description="Helical" evidence="19">
    <location>
        <begin position="313"/>
        <end position="336"/>
    </location>
</feature>
<feature type="domain" description="Wntless GOLD" evidence="21">
    <location>
        <begin position="62"/>
        <end position="244"/>
    </location>
</feature>
<dbReference type="Pfam" id="PF21883">
    <property type="entry name" value="WLS_GOLD"/>
    <property type="match status" value="1"/>
</dbReference>
<dbReference type="InterPro" id="IPR053936">
    <property type="entry name" value="WLS_GOLD"/>
</dbReference>
<sequence>MAGTILENLSGRKLAYLVSGLLICQVVCFLVGGLIAPAPSNVETILATKCQMDRPIGIDEFDDVWHIPRGKGKSSINCKVVNDINLDSPDVINDPNITPNHLSFAFQAPLPKDGMILDYSRWMGTLNAILELEILFKKENPMAKKPVITFEVKLGSRNKWDPYDKWTLIANSTETRDLNCVIDEEKKIDGYHYDCDVLPLFELGSVHYDYYLINIRVPIDFTGKTPLNEGIGHIDGMWLVLIHQNGGFTKVWVSLKTIFFPVVLLTLIWYWKRINLLCRAPILVEKMLLGLGIALSVLNCPLEYLTLWIDMPFMILLSDIRQGIFYASLLSFWLIFCGEHLMEGRKDEVERNRLRSYWHYLTTVALGCFCLFIFDMCERGVQLKNPFFSIWTSTIGSKLSLGFIILAGISACTYFIFLCYMVFKVFRNIGFKRNTLPSMSSARRMYYEGIIYRFKFLMMATVLCAALTVISFVIGQVSEGQWKWDKDIHLQIEYTSAFYTGVYGMWNLYTIALLALYAPSHKYYPAQSDAISSTQEEIEFSRLTTSEPSPSDPTEISSLTGLTKKAAFD</sequence>
<evidence type="ECO:0000259" key="21">
    <source>
        <dbReference type="Pfam" id="PF21883"/>
    </source>
</evidence>